<dbReference type="Gene3D" id="1.10.10.10">
    <property type="entry name" value="Winged helix-like DNA-binding domain superfamily/Winged helix DNA-binding domain"/>
    <property type="match status" value="1"/>
</dbReference>
<proteinExistence type="predicted"/>
<dbReference type="GeneID" id="68693061"/>
<evidence type="ECO:0000313" key="2">
    <source>
        <dbReference type="Proteomes" id="UP000642919"/>
    </source>
</evidence>
<reference evidence="1" key="1">
    <citation type="submission" date="2020-08" db="EMBL/GenBank/DDBJ databases">
        <title>Genomic Encyclopedia of Type Strains, Phase IV (KMG-IV): sequencing the most valuable type-strain genomes for metagenomic binning, comparative biology and taxonomic classification.</title>
        <authorList>
            <person name="Goeker M."/>
        </authorList>
    </citation>
    <scope>NUCLEOTIDE SEQUENCE</scope>
    <source>
        <strain evidence="1">DSM 669</strain>
    </source>
</reference>
<evidence type="ECO:0000313" key="1">
    <source>
        <dbReference type="EMBL" id="MBB6091077.1"/>
    </source>
</evidence>
<gene>
    <name evidence="1" type="ORF">HNR49_002468</name>
</gene>
<accession>A0A841HE13</accession>
<dbReference type="RefSeq" id="WP_227970899.1">
    <property type="nucleotide sequence ID" value="NZ_JACHGX010000023.1"/>
</dbReference>
<dbReference type="CDD" id="cd00090">
    <property type="entry name" value="HTH_ARSR"/>
    <property type="match status" value="1"/>
</dbReference>
<name>A0A841HE13_HALSI</name>
<dbReference type="Pfam" id="PF24033">
    <property type="entry name" value="DUF7342"/>
    <property type="match status" value="1"/>
</dbReference>
<protein>
    <submittedName>
        <fullName evidence="1">Transposase-like protein</fullName>
    </submittedName>
</protein>
<dbReference type="SUPFAM" id="SSF46785">
    <property type="entry name" value="Winged helix' DNA-binding domain"/>
    <property type="match status" value="1"/>
</dbReference>
<organism evidence="1 2">
    <name type="scientific">Halobacterium salinarum</name>
    <name type="common">Halobacterium halobium</name>
    <dbReference type="NCBI Taxonomy" id="2242"/>
    <lineage>
        <taxon>Archaea</taxon>
        <taxon>Methanobacteriati</taxon>
        <taxon>Methanobacteriota</taxon>
        <taxon>Stenosarchaea group</taxon>
        <taxon>Halobacteria</taxon>
        <taxon>Halobacteriales</taxon>
        <taxon>Halobacteriaceae</taxon>
        <taxon>Halobacterium</taxon>
    </lineage>
</organism>
<dbReference type="Proteomes" id="UP000642919">
    <property type="component" value="Unassembled WGS sequence"/>
</dbReference>
<dbReference type="AlphaFoldDB" id="A0A841HE13"/>
<dbReference type="InterPro" id="IPR011991">
    <property type="entry name" value="ArsR-like_HTH"/>
</dbReference>
<comment type="caution">
    <text evidence="1">The sequence shown here is derived from an EMBL/GenBank/DDBJ whole genome shotgun (WGS) entry which is preliminary data.</text>
</comment>
<dbReference type="InterPro" id="IPR055766">
    <property type="entry name" value="DUF7342"/>
</dbReference>
<dbReference type="InterPro" id="IPR036390">
    <property type="entry name" value="WH_DNA-bd_sf"/>
</dbReference>
<dbReference type="InterPro" id="IPR036388">
    <property type="entry name" value="WH-like_DNA-bd_sf"/>
</dbReference>
<sequence>MTGRERVRAVTQTLEGAATVSEIADRAGVSPTTASDELAQLESANRVRKTLVDDQKGYERLW</sequence>
<dbReference type="EMBL" id="JACHGX010000023">
    <property type="protein sequence ID" value="MBB6091077.1"/>
    <property type="molecule type" value="Genomic_DNA"/>
</dbReference>